<name>A0A811UMN5_CERCA</name>
<dbReference type="Pfam" id="PF13432">
    <property type="entry name" value="TPR_16"/>
    <property type="match status" value="1"/>
</dbReference>
<dbReference type="Pfam" id="PF13181">
    <property type="entry name" value="TPR_8"/>
    <property type="match status" value="1"/>
</dbReference>
<sequence length="702" mass="77343">MKVNFFYFPQSAVVQPQRRGNLFRIRGRGRRSGMRADGKMMTATPLAPLAPLASLPSTRMMIGTANSMSMLTTSASANTATAVASLSMQQRHSQFPTEAQTSKSQKEPQPAIQLPTPTLTIAALEWQYFQAVSLFRRRKYEKCVEVCNGMLRTGHETNVQMFTSTLSSSSSKSSGEKYEADAQYSWGGGGGGVGGGSNNLNIANSSRHGRGHNQNLKYNNNNSTNNSNVNGNNNKVSMPTWMMEGVWQLKMRALTQRVYIDDLETDDAFEGENEEVELERIATAARPGTSIKTAFIPRPSTSTRRANSTASSKNGLSLSEGSRTTTAQSNKSIRPKSGMVRPGTATSRPGSSVGLRGSSRCGTASRIRATSAAAYTVGDVTAKLYQASRLNPTIYAEREALIKALFQFLYYHESDVQKAYSLCEAVMEVHKQKRSSGSAAAGAPVDWWWDQQIGRCLLILRLPRKAETFLVQSLAVFPHPDTFLLLSRLYQRLNEPERALELIGMAVDRHPFNVTFRAEQGRIFDALSKPDDAVQIYRLITKLNPIHVEALASIALNHFYDGNPEMALMYYRRILSLGTHSAELYCNIALCCLYGGQIDLVLPCFQRALLLSKTAEQKADIWYNLSFVALSTGDFHLARRCLQLCLTADACSGAALNNLAVLAAHSGDLMRAKSYLQAAKEVLANSSEIDSNMEYMQAHYKL</sequence>
<dbReference type="OrthoDB" id="421121at2759"/>
<proteinExistence type="predicted"/>
<dbReference type="InterPro" id="IPR019734">
    <property type="entry name" value="TPR_rpt"/>
</dbReference>
<keyword evidence="3" id="KW-1185">Reference proteome</keyword>
<dbReference type="PANTHER" id="PTHR44177">
    <property type="entry name" value="TETRATRICOPEPTIDE REPEAT PROTEIN 8"/>
    <property type="match status" value="1"/>
</dbReference>
<dbReference type="EMBL" id="CAJHJT010000012">
    <property type="protein sequence ID" value="CAD6998343.1"/>
    <property type="molecule type" value="Genomic_DNA"/>
</dbReference>
<dbReference type="SUPFAM" id="SSF48452">
    <property type="entry name" value="TPR-like"/>
    <property type="match status" value="2"/>
</dbReference>
<dbReference type="InterPro" id="IPR028796">
    <property type="entry name" value="BBS8"/>
</dbReference>
<dbReference type="InterPro" id="IPR011990">
    <property type="entry name" value="TPR-like_helical_dom_sf"/>
</dbReference>
<feature type="region of interest" description="Disordered" evidence="1">
    <location>
        <begin position="85"/>
        <end position="111"/>
    </location>
</feature>
<dbReference type="Gene3D" id="1.25.40.10">
    <property type="entry name" value="Tetratricopeptide repeat domain"/>
    <property type="match status" value="1"/>
</dbReference>
<feature type="compositionally biased region" description="Polar residues" evidence="1">
    <location>
        <begin position="313"/>
        <end position="332"/>
    </location>
</feature>
<dbReference type="GO" id="GO:0097730">
    <property type="term" value="C:non-motile cilium"/>
    <property type="evidence" value="ECO:0007669"/>
    <property type="project" value="TreeGrafter"/>
</dbReference>
<evidence type="ECO:0000313" key="3">
    <source>
        <dbReference type="Proteomes" id="UP000606786"/>
    </source>
</evidence>
<comment type="caution">
    <text evidence="2">The sequence shown here is derived from an EMBL/GenBank/DDBJ whole genome shotgun (WGS) entry which is preliminary data.</text>
</comment>
<dbReference type="GO" id="GO:1905515">
    <property type="term" value="P:non-motile cilium assembly"/>
    <property type="evidence" value="ECO:0007669"/>
    <property type="project" value="InterPro"/>
</dbReference>
<evidence type="ECO:0000313" key="2">
    <source>
        <dbReference type="EMBL" id="CAD6998343.1"/>
    </source>
</evidence>
<dbReference type="GO" id="GO:0036064">
    <property type="term" value="C:ciliary basal body"/>
    <property type="evidence" value="ECO:0007669"/>
    <property type="project" value="TreeGrafter"/>
</dbReference>
<reference evidence="2" key="1">
    <citation type="submission" date="2020-11" db="EMBL/GenBank/DDBJ databases">
        <authorList>
            <person name="Whitehead M."/>
        </authorList>
    </citation>
    <scope>NUCLEOTIDE SEQUENCE</scope>
    <source>
        <strain evidence="2">EGII</strain>
    </source>
</reference>
<dbReference type="PANTHER" id="PTHR44177:SF1">
    <property type="entry name" value="TETRATRICOPEPTIDE REPEAT PROTEIN 8"/>
    <property type="match status" value="1"/>
</dbReference>
<dbReference type="AlphaFoldDB" id="A0A811UMN5"/>
<feature type="region of interest" description="Disordered" evidence="1">
    <location>
        <begin position="292"/>
        <end position="359"/>
    </location>
</feature>
<dbReference type="GO" id="GO:0034464">
    <property type="term" value="C:BBSome"/>
    <property type="evidence" value="ECO:0007669"/>
    <property type="project" value="InterPro"/>
</dbReference>
<protein>
    <submittedName>
        <fullName evidence="2">(Mediterranean fruit fly) hypothetical protein</fullName>
    </submittedName>
</protein>
<feature type="compositionally biased region" description="Low complexity" evidence="1">
    <location>
        <begin position="297"/>
        <end position="312"/>
    </location>
</feature>
<organism evidence="2 3">
    <name type="scientific">Ceratitis capitata</name>
    <name type="common">Mediterranean fruit fly</name>
    <name type="synonym">Tephritis capitata</name>
    <dbReference type="NCBI Taxonomy" id="7213"/>
    <lineage>
        <taxon>Eukaryota</taxon>
        <taxon>Metazoa</taxon>
        <taxon>Ecdysozoa</taxon>
        <taxon>Arthropoda</taxon>
        <taxon>Hexapoda</taxon>
        <taxon>Insecta</taxon>
        <taxon>Pterygota</taxon>
        <taxon>Neoptera</taxon>
        <taxon>Endopterygota</taxon>
        <taxon>Diptera</taxon>
        <taxon>Brachycera</taxon>
        <taxon>Muscomorpha</taxon>
        <taxon>Tephritoidea</taxon>
        <taxon>Tephritidae</taxon>
        <taxon>Ceratitis</taxon>
        <taxon>Ceratitis</taxon>
    </lineage>
</organism>
<accession>A0A811UMN5</accession>
<evidence type="ECO:0000256" key="1">
    <source>
        <dbReference type="SAM" id="MobiDB-lite"/>
    </source>
</evidence>
<feature type="compositionally biased region" description="Low complexity" evidence="1">
    <location>
        <begin position="213"/>
        <end position="234"/>
    </location>
</feature>
<feature type="region of interest" description="Disordered" evidence="1">
    <location>
        <begin position="197"/>
        <end position="234"/>
    </location>
</feature>
<gene>
    <name evidence="2" type="ORF">CCAP1982_LOCUS6945</name>
</gene>
<dbReference type="SMART" id="SM00028">
    <property type="entry name" value="TPR"/>
    <property type="match status" value="6"/>
</dbReference>
<dbReference type="Proteomes" id="UP000606786">
    <property type="component" value="Unassembled WGS sequence"/>
</dbReference>
<feature type="compositionally biased region" description="Polar residues" evidence="1">
    <location>
        <begin position="88"/>
        <end position="103"/>
    </location>
</feature>